<comment type="similarity">
    <text evidence="3">Belongs to the GST superfamily. Tau family.</text>
</comment>
<comment type="catalytic activity">
    <reaction evidence="4 5">
        <text>RX + glutathione = an S-substituted glutathione + a halide anion + H(+)</text>
        <dbReference type="Rhea" id="RHEA:16437"/>
        <dbReference type="ChEBI" id="CHEBI:15378"/>
        <dbReference type="ChEBI" id="CHEBI:16042"/>
        <dbReference type="ChEBI" id="CHEBI:17792"/>
        <dbReference type="ChEBI" id="CHEBI:57925"/>
        <dbReference type="ChEBI" id="CHEBI:90779"/>
        <dbReference type="EC" id="2.5.1.18"/>
    </reaction>
</comment>
<dbReference type="AlphaFoldDB" id="A0ABD3SIA3"/>
<sequence length="231" mass="25858">MAPSDVKVQLLGSWASPFSIRVQMGLKLKSVEHEFIEENFYSNKSDRLLKANPIHKKIPVLIHSQKPICESLLILEYIDEVWTDGPSILPSDPYERATARFWTTYIDQTWFPIMKELEKAANDEAKATVIGKVIEGLVLLEAAFVKCSKGKSFFGGDNVGYIDIVLGSYFGWIKVLESVGGLKLLDGTRTPGLAGWAERFLSHNVVKDVFPEPSKLLEFYMMVKAARVSSA</sequence>
<dbReference type="PANTHER" id="PTHR11260:SF781">
    <property type="entry name" value="GLUTATHIONE S-TRANSFERASE U19"/>
    <property type="match status" value="1"/>
</dbReference>
<dbReference type="GO" id="GO:0005829">
    <property type="term" value="C:cytosol"/>
    <property type="evidence" value="ECO:0007669"/>
    <property type="project" value="UniProtKB-SubCell"/>
</dbReference>
<evidence type="ECO:0000256" key="3">
    <source>
        <dbReference type="ARBA" id="ARBA00025743"/>
    </source>
</evidence>
<evidence type="ECO:0000313" key="9">
    <source>
        <dbReference type="Proteomes" id="UP001634393"/>
    </source>
</evidence>
<keyword evidence="1" id="KW-0216">Detoxification</keyword>
<evidence type="ECO:0000256" key="1">
    <source>
        <dbReference type="ARBA" id="ARBA00022575"/>
    </source>
</evidence>
<dbReference type="PROSITE" id="PS50404">
    <property type="entry name" value="GST_NTER"/>
    <property type="match status" value="1"/>
</dbReference>
<gene>
    <name evidence="8" type="ORF">ACJIZ3_020219</name>
</gene>
<dbReference type="SUPFAM" id="SSF52833">
    <property type="entry name" value="Thioredoxin-like"/>
    <property type="match status" value="1"/>
</dbReference>
<keyword evidence="2 5" id="KW-0808">Transferase</keyword>
<dbReference type="FunFam" id="3.40.30.10:FF:000044">
    <property type="entry name" value="Glutathione S-transferase GSTU6"/>
    <property type="match status" value="1"/>
</dbReference>
<organism evidence="8 9">
    <name type="scientific">Penstemon smallii</name>
    <dbReference type="NCBI Taxonomy" id="265156"/>
    <lineage>
        <taxon>Eukaryota</taxon>
        <taxon>Viridiplantae</taxon>
        <taxon>Streptophyta</taxon>
        <taxon>Embryophyta</taxon>
        <taxon>Tracheophyta</taxon>
        <taxon>Spermatophyta</taxon>
        <taxon>Magnoliopsida</taxon>
        <taxon>eudicotyledons</taxon>
        <taxon>Gunneridae</taxon>
        <taxon>Pentapetalae</taxon>
        <taxon>asterids</taxon>
        <taxon>lamiids</taxon>
        <taxon>Lamiales</taxon>
        <taxon>Plantaginaceae</taxon>
        <taxon>Cheloneae</taxon>
        <taxon>Penstemon</taxon>
    </lineage>
</organism>
<dbReference type="Pfam" id="PF02798">
    <property type="entry name" value="GST_N"/>
    <property type="match status" value="1"/>
</dbReference>
<dbReference type="GO" id="GO:0009407">
    <property type="term" value="P:toxin catabolic process"/>
    <property type="evidence" value="ECO:0007669"/>
    <property type="project" value="UniProtKB-ARBA"/>
</dbReference>
<dbReference type="EMBL" id="JBJXBP010000006">
    <property type="protein sequence ID" value="KAL3824190.1"/>
    <property type="molecule type" value="Genomic_DNA"/>
</dbReference>
<dbReference type="InterPro" id="IPR036282">
    <property type="entry name" value="Glutathione-S-Trfase_C_sf"/>
</dbReference>
<accession>A0ABD3SIA3</accession>
<evidence type="ECO:0000256" key="4">
    <source>
        <dbReference type="ARBA" id="ARBA00047960"/>
    </source>
</evidence>
<dbReference type="InterPro" id="IPR045073">
    <property type="entry name" value="Omega/Tau-like"/>
</dbReference>
<reference evidence="8 9" key="1">
    <citation type="submission" date="2024-12" db="EMBL/GenBank/DDBJ databases">
        <title>The unique morphological basis and parallel evolutionary history of personate flowers in Penstemon.</title>
        <authorList>
            <person name="Depatie T.H."/>
            <person name="Wessinger C.A."/>
        </authorList>
    </citation>
    <scope>NUCLEOTIDE SEQUENCE [LARGE SCALE GENOMIC DNA]</scope>
    <source>
        <strain evidence="8">WTNN_2</strain>
        <tissue evidence="8">Leaf</tissue>
    </source>
</reference>
<keyword evidence="9" id="KW-1185">Reference proteome</keyword>
<dbReference type="CDD" id="cd03058">
    <property type="entry name" value="GST_N_Tau"/>
    <property type="match status" value="1"/>
</dbReference>
<dbReference type="InterPro" id="IPR045074">
    <property type="entry name" value="GST_C_Tau"/>
</dbReference>
<comment type="caution">
    <text evidence="8">The sequence shown here is derived from an EMBL/GenBank/DDBJ whole genome shotgun (WGS) entry which is preliminary data.</text>
</comment>
<feature type="domain" description="GST C-terminal" evidence="7">
    <location>
        <begin position="92"/>
        <end position="223"/>
    </location>
</feature>
<dbReference type="InterPro" id="IPR040079">
    <property type="entry name" value="Glutathione_S-Trfase"/>
</dbReference>
<comment type="subcellular location">
    <subcellularLocation>
        <location evidence="5">Cytoplasm</location>
        <location evidence="5">Cytosol</location>
    </subcellularLocation>
</comment>
<comment type="function">
    <text evidence="5">Is involved in the conjugation of reduced glutathione to a wide number of exogenous and endogenous hydrophobic electrophiles.</text>
</comment>
<dbReference type="SFLD" id="SFLDG01152">
    <property type="entry name" value="Main.3:_Omega-_and_Tau-like"/>
    <property type="match status" value="1"/>
</dbReference>
<dbReference type="InterPro" id="IPR036249">
    <property type="entry name" value="Thioredoxin-like_sf"/>
</dbReference>
<dbReference type="GO" id="GO:0004364">
    <property type="term" value="F:glutathione transferase activity"/>
    <property type="evidence" value="ECO:0007669"/>
    <property type="project" value="UniProtKB-UniRule"/>
</dbReference>
<dbReference type="CDD" id="cd03185">
    <property type="entry name" value="GST_C_Tau"/>
    <property type="match status" value="1"/>
</dbReference>
<dbReference type="Proteomes" id="UP001634393">
    <property type="component" value="Unassembled WGS sequence"/>
</dbReference>
<dbReference type="SFLD" id="SFLDG00358">
    <property type="entry name" value="Main_(cytGST)"/>
    <property type="match status" value="1"/>
</dbReference>
<dbReference type="SUPFAM" id="SSF47616">
    <property type="entry name" value="GST C-terminal domain-like"/>
    <property type="match status" value="1"/>
</dbReference>
<evidence type="ECO:0000256" key="5">
    <source>
        <dbReference type="RuleBase" id="RU369102"/>
    </source>
</evidence>
<name>A0ABD3SIA3_9LAMI</name>
<dbReference type="SFLD" id="SFLDS00019">
    <property type="entry name" value="Glutathione_Transferase_(cytos"/>
    <property type="match status" value="1"/>
</dbReference>
<dbReference type="InterPro" id="IPR010987">
    <property type="entry name" value="Glutathione-S-Trfase_C-like"/>
</dbReference>
<feature type="domain" description="GST N-terminal" evidence="6">
    <location>
        <begin position="6"/>
        <end position="86"/>
    </location>
</feature>
<dbReference type="EC" id="2.5.1.18" evidence="5"/>
<evidence type="ECO:0000259" key="7">
    <source>
        <dbReference type="PROSITE" id="PS50405"/>
    </source>
</evidence>
<protein>
    <recommendedName>
        <fullName evidence="5">Glutathione S-transferase</fullName>
        <ecNumber evidence="5">2.5.1.18</ecNumber>
    </recommendedName>
</protein>
<dbReference type="FunFam" id="1.20.1050.10:FF:000016">
    <property type="entry name" value="Glutathione S-transferase U9"/>
    <property type="match status" value="1"/>
</dbReference>
<dbReference type="InterPro" id="IPR004045">
    <property type="entry name" value="Glutathione_S-Trfase_N"/>
</dbReference>
<proteinExistence type="inferred from homology"/>
<dbReference type="Gene3D" id="3.40.30.10">
    <property type="entry name" value="Glutaredoxin"/>
    <property type="match status" value="1"/>
</dbReference>
<dbReference type="PROSITE" id="PS50405">
    <property type="entry name" value="GST_CTER"/>
    <property type="match status" value="1"/>
</dbReference>
<evidence type="ECO:0000256" key="2">
    <source>
        <dbReference type="ARBA" id="ARBA00022679"/>
    </source>
</evidence>
<keyword evidence="5" id="KW-0963">Cytoplasm</keyword>
<dbReference type="PANTHER" id="PTHR11260">
    <property type="entry name" value="GLUTATHIONE S-TRANSFERASE, GST, SUPERFAMILY, GST DOMAIN CONTAINING"/>
    <property type="match status" value="1"/>
</dbReference>
<dbReference type="Gene3D" id="1.20.1050.10">
    <property type="match status" value="1"/>
</dbReference>
<evidence type="ECO:0000259" key="6">
    <source>
        <dbReference type="PROSITE" id="PS50404"/>
    </source>
</evidence>
<evidence type="ECO:0000313" key="8">
    <source>
        <dbReference type="EMBL" id="KAL3824190.1"/>
    </source>
</evidence>